<name>Q6BQM1_DEBHA</name>
<accession>Q6BQM1</accession>
<feature type="region of interest" description="Disordered" evidence="1">
    <location>
        <begin position="1"/>
        <end position="25"/>
    </location>
</feature>
<reference evidence="2 3" key="1">
    <citation type="journal article" date="2004" name="Nature">
        <title>Genome evolution in yeasts.</title>
        <authorList>
            <consortium name="Genolevures"/>
            <person name="Dujon B."/>
            <person name="Sherman D."/>
            <person name="Fischer G."/>
            <person name="Durrens P."/>
            <person name="Casaregola S."/>
            <person name="Lafontaine I."/>
            <person name="de Montigny J."/>
            <person name="Marck C."/>
            <person name="Neuveglise C."/>
            <person name="Talla E."/>
            <person name="Goffard N."/>
            <person name="Frangeul L."/>
            <person name="Aigle M."/>
            <person name="Anthouard V."/>
            <person name="Babour A."/>
            <person name="Barbe V."/>
            <person name="Barnay S."/>
            <person name="Blanchin S."/>
            <person name="Beckerich J.M."/>
            <person name="Beyne E."/>
            <person name="Bleykasten C."/>
            <person name="Boisrame A."/>
            <person name="Boyer J."/>
            <person name="Cattolico L."/>
            <person name="Confanioleri F."/>
            <person name="de Daruvar A."/>
            <person name="Despons L."/>
            <person name="Fabre E."/>
            <person name="Fairhead C."/>
            <person name="Ferry-Dumazet H."/>
            <person name="Groppi A."/>
            <person name="Hantraye F."/>
            <person name="Hennequin C."/>
            <person name="Jauniaux N."/>
            <person name="Joyet P."/>
            <person name="Kachouri R."/>
            <person name="Kerrest A."/>
            <person name="Koszul R."/>
            <person name="Lemaire M."/>
            <person name="Lesur I."/>
            <person name="Ma L."/>
            <person name="Muller H."/>
            <person name="Nicaud J.M."/>
            <person name="Nikolski M."/>
            <person name="Oztas S."/>
            <person name="Ozier-Kalogeropoulos O."/>
            <person name="Pellenz S."/>
            <person name="Potier S."/>
            <person name="Richard G.F."/>
            <person name="Straub M.L."/>
            <person name="Suleau A."/>
            <person name="Swennene D."/>
            <person name="Tekaia F."/>
            <person name="Wesolowski-Louvel M."/>
            <person name="Westhof E."/>
            <person name="Wirth B."/>
            <person name="Zeniou-Meyer M."/>
            <person name="Zivanovic I."/>
            <person name="Bolotin-Fukuhara M."/>
            <person name="Thierry A."/>
            <person name="Bouchier C."/>
            <person name="Caudron B."/>
            <person name="Scarpelli C."/>
            <person name="Gaillardin C."/>
            <person name="Weissenbach J."/>
            <person name="Wincker P."/>
            <person name="Souciet J.L."/>
        </authorList>
    </citation>
    <scope>NUCLEOTIDE SEQUENCE [LARGE SCALE GENOMIC DNA]</scope>
    <source>
        <strain evidence="3">ATCC 36239 / CBS 767 / BCRC 21394 / JCM 1990 / NBRC 0083 / IGC 2968</strain>
    </source>
</reference>
<dbReference type="VEuPathDB" id="FungiDB:DEHA2E04048g"/>
<protein>
    <submittedName>
        <fullName evidence="2">DEHA2E04048p</fullName>
    </submittedName>
</protein>
<sequence length="49" mass="5410">MTDLRPNNREGSLDEMPITPVISGSSSKGHILRLLYYHTTNGYSVTEAS</sequence>
<gene>
    <name evidence="2" type="ordered locus">DEHA2E04048g</name>
</gene>
<dbReference type="KEGG" id="dha:DEHA2E04048g"/>
<dbReference type="GeneID" id="2902887"/>
<evidence type="ECO:0000313" key="3">
    <source>
        <dbReference type="Proteomes" id="UP000000599"/>
    </source>
</evidence>
<dbReference type="Proteomes" id="UP000000599">
    <property type="component" value="Chromosome E"/>
</dbReference>
<dbReference type="HOGENOM" id="CLU_3143037_0_0_1"/>
<feature type="compositionally biased region" description="Basic and acidic residues" evidence="1">
    <location>
        <begin position="1"/>
        <end position="12"/>
    </location>
</feature>
<dbReference type="AlphaFoldDB" id="Q6BQM1"/>
<dbReference type="InParanoid" id="Q6BQM1"/>
<evidence type="ECO:0000313" key="2">
    <source>
        <dbReference type="EMBL" id="CAG87722.1"/>
    </source>
</evidence>
<proteinExistence type="predicted"/>
<dbReference type="RefSeq" id="XP_459499.1">
    <property type="nucleotide sequence ID" value="XM_459499.1"/>
</dbReference>
<keyword evidence="3" id="KW-1185">Reference proteome</keyword>
<dbReference type="EMBL" id="CR382137">
    <property type="protein sequence ID" value="CAG87722.1"/>
    <property type="molecule type" value="Genomic_DNA"/>
</dbReference>
<evidence type="ECO:0000256" key="1">
    <source>
        <dbReference type="SAM" id="MobiDB-lite"/>
    </source>
</evidence>
<organism evidence="2 3">
    <name type="scientific">Debaryomyces hansenii (strain ATCC 36239 / CBS 767 / BCRC 21394 / JCM 1990 / NBRC 0083 / IGC 2968)</name>
    <name type="common">Yeast</name>
    <name type="synonym">Torulaspora hansenii</name>
    <dbReference type="NCBI Taxonomy" id="284592"/>
    <lineage>
        <taxon>Eukaryota</taxon>
        <taxon>Fungi</taxon>
        <taxon>Dikarya</taxon>
        <taxon>Ascomycota</taxon>
        <taxon>Saccharomycotina</taxon>
        <taxon>Pichiomycetes</taxon>
        <taxon>Debaryomycetaceae</taxon>
        <taxon>Debaryomyces</taxon>
    </lineage>
</organism>